<dbReference type="Gene3D" id="3.30.160.60">
    <property type="entry name" value="Classic Zinc Finger"/>
    <property type="match status" value="1"/>
</dbReference>
<keyword evidence="1" id="KW-0862">Zinc</keyword>
<accession>D8Q0A3</accession>
<feature type="compositionally biased region" description="Low complexity" evidence="2">
    <location>
        <begin position="362"/>
        <end position="377"/>
    </location>
</feature>
<dbReference type="InterPro" id="IPR013087">
    <property type="entry name" value="Znf_C2H2_type"/>
</dbReference>
<dbReference type="eggNOG" id="ENOG502SU3J">
    <property type="taxonomic scope" value="Eukaryota"/>
</dbReference>
<feature type="region of interest" description="Disordered" evidence="2">
    <location>
        <begin position="1"/>
        <end position="87"/>
    </location>
</feature>
<evidence type="ECO:0000313" key="5">
    <source>
        <dbReference type="Proteomes" id="UP000007431"/>
    </source>
</evidence>
<feature type="compositionally biased region" description="Polar residues" evidence="2">
    <location>
        <begin position="27"/>
        <end position="38"/>
    </location>
</feature>
<feature type="compositionally biased region" description="Basic residues" evidence="2">
    <location>
        <begin position="395"/>
        <end position="409"/>
    </location>
</feature>
<feature type="compositionally biased region" description="Basic and acidic residues" evidence="2">
    <location>
        <begin position="204"/>
        <end position="215"/>
    </location>
</feature>
<feature type="compositionally biased region" description="Acidic residues" evidence="2">
    <location>
        <begin position="62"/>
        <end position="78"/>
    </location>
</feature>
<evidence type="ECO:0000259" key="3">
    <source>
        <dbReference type="PROSITE" id="PS50157"/>
    </source>
</evidence>
<dbReference type="PROSITE" id="PS00028">
    <property type="entry name" value="ZINC_FINGER_C2H2_1"/>
    <property type="match status" value="1"/>
</dbReference>
<dbReference type="PROSITE" id="PS50157">
    <property type="entry name" value="ZINC_FINGER_C2H2_2"/>
    <property type="match status" value="1"/>
</dbReference>
<feature type="compositionally biased region" description="Low complexity" evidence="2">
    <location>
        <begin position="273"/>
        <end position="292"/>
    </location>
</feature>
<feature type="compositionally biased region" description="Low complexity" evidence="2">
    <location>
        <begin position="43"/>
        <end position="55"/>
    </location>
</feature>
<feature type="region of interest" description="Disordered" evidence="2">
    <location>
        <begin position="185"/>
        <end position="413"/>
    </location>
</feature>
<gene>
    <name evidence="4" type="ORF">SCHCODRAFT_233505</name>
</gene>
<dbReference type="AlphaFoldDB" id="D8Q0A3"/>
<dbReference type="VEuPathDB" id="FungiDB:SCHCODRAFT_02615623"/>
<keyword evidence="5" id="KW-1185">Reference proteome</keyword>
<reference evidence="4 5" key="1">
    <citation type="journal article" date="2010" name="Nat. Biotechnol.">
        <title>Genome sequence of the model mushroom Schizophyllum commune.</title>
        <authorList>
            <person name="Ohm R.A."/>
            <person name="de Jong J.F."/>
            <person name="Lugones L.G."/>
            <person name="Aerts A."/>
            <person name="Kothe E."/>
            <person name="Stajich J.E."/>
            <person name="de Vries R.P."/>
            <person name="Record E."/>
            <person name="Levasseur A."/>
            <person name="Baker S.E."/>
            <person name="Bartholomew K.A."/>
            <person name="Coutinho P.M."/>
            <person name="Erdmann S."/>
            <person name="Fowler T.J."/>
            <person name="Gathman A.C."/>
            <person name="Lombard V."/>
            <person name="Henrissat B."/>
            <person name="Knabe N."/>
            <person name="Kuees U."/>
            <person name="Lilly W.W."/>
            <person name="Lindquist E."/>
            <person name="Lucas S."/>
            <person name="Magnuson J.K."/>
            <person name="Piumi F."/>
            <person name="Raudaskoski M."/>
            <person name="Salamov A."/>
            <person name="Schmutz J."/>
            <person name="Schwarze F.W.M.R."/>
            <person name="vanKuyk P.A."/>
            <person name="Horton J.S."/>
            <person name="Grigoriev I.V."/>
            <person name="Woesten H.A.B."/>
        </authorList>
    </citation>
    <scope>NUCLEOTIDE SEQUENCE [LARGE SCALE GENOMIC DNA]</scope>
    <source>
        <strain evidence="5">H4-8 / FGSC 9210</strain>
    </source>
</reference>
<proteinExistence type="predicted"/>
<evidence type="ECO:0000256" key="1">
    <source>
        <dbReference type="PROSITE-ProRule" id="PRU00042"/>
    </source>
</evidence>
<keyword evidence="1" id="KW-0863">Zinc-finger</keyword>
<dbReference type="HOGENOM" id="CLU_496213_0_0_1"/>
<evidence type="ECO:0000313" key="4">
    <source>
        <dbReference type="EMBL" id="EFI99003.1"/>
    </source>
</evidence>
<feature type="compositionally biased region" description="Basic residues" evidence="2">
    <location>
        <begin position="241"/>
        <end position="255"/>
    </location>
</feature>
<name>D8Q0A3_SCHCM</name>
<keyword evidence="1" id="KW-0479">Metal-binding</keyword>
<protein>
    <recommendedName>
        <fullName evidence="3">C2H2-type domain-containing protein</fullName>
    </recommendedName>
</protein>
<feature type="domain" description="C2H2-type" evidence="3">
    <location>
        <begin position="432"/>
        <end position="459"/>
    </location>
</feature>
<evidence type="ECO:0000256" key="2">
    <source>
        <dbReference type="SAM" id="MobiDB-lite"/>
    </source>
</evidence>
<sequence length="549" mass="61004">MHPPFQSTVPQLDDFGDDAPFCPPPVSTKQAPKARNNTPPSPFNFSSVSASSGSPYGKEDDSSSSDDSDSDASYDSSDDVNPTKVEEVEWVYSQDAGGVIALNKRPEGEEVDQIAVEGPQAEHCEAVEHYEMVDADADAEAEHDAEADAVGELTEYGADADAIGEPADYEADDEVDVMLGEEVDQFENKTSQKRTFVDVYRPPQPDRRGSAHEHYSSSPELPLYDSLRRGRGSTHGVAKSTRSKRAAPQPKHRRSPSPPPYSAPKRARRDNYPPLRLAPDDAPAPIPSSSSGPRRHTASGIPLPPSDDEDEDAPHAPYRPPPRAIYQRARPDDEYVPDADPYGPESEDDYDERRSRTHRRASASPSKPSTSSRAPTSGQKRKRAQSPSPSPEKPLKRKRHSAKNGHTRNKIYSNAQIDEHIKHMKSREGSDFSCTLCQRILKRKPELWRHADTHRGKSPRWACLGVPVAMRDKVPASLREYGPPEDRRVGGCLKLFSRKDSLQRHLRLVQAYVPHERCYGDHAHLGVDDDKWDMWLPFLQGTEVPAQSP</sequence>
<organism evidence="5">
    <name type="scientific">Schizophyllum commune (strain H4-8 / FGSC 9210)</name>
    <name type="common">Split gill fungus</name>
    <dbReference type="NCBI Taxonomy" id="578458"/>
    <lineage>
        <taxon>Eukaryota</taxon>
        <taxon>Fungi</taxon>
        <taxon>Dikarya</taxon>
        <taxon>Basidiomycota</taxon>
        <taxon>Agaricomycotina</taxon>
        <taxon>Agaricomycetes</taxon>
        <taxon>Agaricomycetidae</taxon>
        <taxon>Agaricales</taxon>
        <taxon>Schizophyllaceae</taxon>
        <taxon>Schizophyllum</taxon>
    </lineage>
</organism>
<dbReference type="EMBL" id="GL377304">
    <property type="protein sequence ID" value="EFI99003.1"/>
    <property type="molecule type" value="Genomic_DNA"/>
</dbReference>
<dbReference type="Proteomes" id="UP000007431">
    <property type="component" value="Unassembled WGS sequence"/>
</dbReference>
<feature type="compositionally biased region" description="Polar residues" evidence="2">
    <location>
        <begin position="1"/>
        <end position="10"/>
    </location>
</feature>
<dbReference type="InParanoid" id="D8Q0A3"/>
<dbReference type="GO" id="GO:0008270">
    <property type="term" value="F:zinc ion binding"/>
    <property type="evidence" value="ECO:0007669"/>
    <property type="project" value="UniProtKB-KW"/>
</dbReference>